<dbReference type="Pfam" id="PF04082">
    <property type="entry name" value="Fungal_trans"/>
    <property type="match status" value="1"/>
</dbReference>
<keyword evidence="3" id="KW-1133">Transmembrane helix</keyword>
<dbReference type="PANTHER" id="PTHR46910:SF9">
    <property type="entry name" value="MISCELLANEOUS ZN(II)2CYS6 TRANSCRIPTION FACTOR (EUROFUNG)"/>
    <property type="match status" value="1"/>
</dbReference>
<dbReference type="VEuPathDB" id="FungiDB:CCM_09495"/>
<keyword evidence="3" id="KW-0812">Transmembrane</keyword>
<gene>
    <name evidence="5" type="ORF">A9K55_002290</name>
</gene>
<evidence type="ECO:0000256" key="3">
    <source>
        <dbReference type="SAM" id="Phobius"/>
    </source>
</evidence>
<organism evidence="5 6">
    <name type="scientific">Cordyceps militaris</name>
    <name type="common">Caterpillar fungus</name>
    <name type="synonym">Clavaria militaris</name>
    <dbReference type="NCBI Taxonomy" id="73501"/>
    <lineage>
        <taxon>Eukaryota</taxon>
        <taxon>Fungi</taxon>
        <taxon>Dikarya</taxon>
        <taxon>Ascomycota</taxon>
        <taxon>Pezizomycotina</taxon>
        <taxon>Sordariomycetes</taxon>
        <taxon>Hypocreomycetidae</taxon>
        <taxon>Hypocreales</taxon>
        <taxon>Cordycipitaceae</taxon>
        <taxon>Cordyceps</taxon>
    </lineage>
</organism>
<evidence type="ECO:0000313" key="5">
    <source>
        <dbReference type="EMBL" id="ATY58856.1"/>
    </source>
</evidence>
<dbReference type="GO" id="GO:0008270">
    <property type="term" value="F:zinc ion binding"/>
    <property type="evidence" value="ECO:0007669"/>
    <property type="project" value="InterPro"/>
</dbReference>
<feature type="region of interest" description="Disordered" evidence="2">
    <location>
        <begin position="341"/>
        <end position="367"/>
    </location>
</feature>
<dbReference type="PANTHER" id="PTHR46910">
    <property type="entry name" value="TRANSCRIPTION FACTOR PDR1"/>
    <property type="match status" value="1"/>
</dbReference>
<sequence length="692" mass="76333">MSAQPRPPPTTALFPPIEVGSFVSRRRDKSEFIGSASGVFFLNTVFRAFAASSTRDPGSFHSLHAPHEEQPAAADGDVLLQLISSPTSIPSDASLGPSYEVQIPGLGAPPTPAAAKKLLMMYFRKWHPIFPFLHGPTFFEQVNRFYSAQPPGNPSRGSGETLREKLCRAVCFQCVWNIAATDEDEQLLEPRCRITSPAVLTSLLGIIAGEQDMYTLQVLLAMELYLVVRMSSRAASTVHGALTRILYQAGLHRCPFRYLQLPKDVLVLRQRIWWCSYVLDRHLSLSLGHPVAVSDEEVDVCIPGMPELHNPVGHDRQASTTTDGDEVRAHLPSNHASFLRESGTASATPTPNPQNFGAHSPSHLHKSRPEEAPTLVLGYVVTYSQLLGAALRLFHSSIHSRSIMLDKVLDMTARIHAWWNSLPSSLQDEDTTGSQSPYGAFFAVLYHHLVLFVNRPFLSLPTDREDFRSSLQVALNASRSIIRQLRTSSKGSLVLAWPGALSAIWMAGLVVAYASLLKIYPLAKGILDIHHSISVLDSMGSTWPSASHCHDTLKLMLDQLSSEPCHLPKRAHQTPQNIIDEDSPNDGANSEAPFDTTEAPSKRRKQDSHAATHTPLYPSAEPALHPTLESSYMWQPVLEYTGPDFGFDANPFCRQDAWQEFLVQGLNPGLSGLLYDNTGWDSYVKTFGDRLG</sequence>
<dbReference type="VEuPathDB" id="FungiDB:A9K55_002290"/>
<keyword evidence="1" id="KW-0539">Nucleus</keyword>
<dbReference type="GO" id="GO:0003677">
    <property type="term" value="F:DNA binding"/>
    <property type="evidence" value="ECO:0007669"/>
    <property type="project" value="InterPro"/>
</dbReference>
<dbReference type="Proteomes" id="UP000323067">
    <property type="component" value="Chromosome iv"/>
</dbReference>
<feature type="transmembrane region" description="Helical" evidence="3">
    <location>
        <begin position="493"/>
        <end position="516"/>
    </location>
</feature>
<dbReference type="AlphaFoldDB" id="A0A2H4S6X6"/>
<evidence type="ECO:0000256" key="1">
    <source>
        <dbReference type="ARBA" id="ARBA00023242"/>
    </source>
</evidence>
<dbReference type="OrthoDB" id="3266505at2759"/>
<name>A0A2H4S6X6_CORMI</name>
<dbReference type="EMBL" id="CP023322">
    <property type="protein sequence ID" value="ATY58856.1"/>
    <property type="molecule type" value="Genomic_DNA"/>
</dbReference>
<accession>A0A2H4S6X6</accession>
<protein>
    <submittedName>
        <fullName evidence="5">Fungal specific transcription</fullName>
    </submittedName>
</protein>
<dbReference type="CDD" id="cd12148">
    <property type="entry name" value="fungal_TF_MHR"/>
    <property type="match status" value="1"/>
</dbReference>
<dbReference type="GO" id="GO:0006351">
    <property type="term" value="P:DNA-templated transcription"/>
    <property type="evidence" value="ECO:0007669"/>
    <property type="project" value="InterPro"/>
</dbReference>
<evidence type="ECO:0000259" key="4">
    <source>
        <dbReference type="SMART" id="SM00906"/>
    </source>
</evidence>
<evidence type="ECO:0000256" key="2">
    <source>
        <dbReference type="SAM" id="MobiDB-lite"/>
    </source>
</evidence>
<dbReference type="InterPro" id="IPR007219">
    <property type="entry name" value="XnlR_reg_dom"/>
</dbReference>
<feature type="compositionally biased region" description="Polar residues" evidence="2">
    <location>
        <begin position="343"/>
        <end position="357"/>
    </location>
</feature>
<evidence type="ECO:0000313" key="6">
    <source>
        <dbReference type="Proteomes" id="UP000323067"/>
    </source>
</evidence>
<dbReference type="InterPro" id="IPR050987">
    <property type="entry name" value="AtrR-like"/>
</dbReference>
<dbReference type="GO" id="GO:0003700">
    <property type="term" value="F:DNA-binding transcription factor activity"/>
    <property type="evidence" value="ECO:0007669"/>
    <property type="project" value="InterPro"/>
</dbReference>
<keyword evidence="3" id="KW-0472">Membrane</keyword>
<reference evidence="5 6" key="1">
    <citation type="journal article" date="2017" name="BMC Genomics">
        <title>Chromosome level assembly and secondary metabolite potential of the parasitic fungus Cordyceps militaris.</title>
        <authorList>
            <person name="Kramer G.J."/>
            <person name="Nodwell J.R."/>
        </authorList>
    </citation>
    <scope>NUCLEOTIDE SEQUENCE [LARGE SCALE GENOMIC DNA]</scope>
    <source>
        <strain evidence="5 6">ATCC 34164</strain>
    </source>
</reference>
<dbReference type="SMART" id="SM00906">
    <property type="entry name" value="Fungal_trans"/>
    <property type="match status" value="1"/>
</dbReference>
<feature type="transmembrane region" description="Helical" evidence="3">
    <location>
        <begin position="376"/>
        <end position="394"/>
    </location>
</feature>
<proteinExistence type="predicted"/>
<feature type="region of interest" description="Disordered" evidence="2">
    <location>
        <begin position="566"/>
        <end position="622"/>
    </location>
</feature>
<feature type="domain" description="Xylanolytic transcriptional activator regulatory" evidence="4">
    <location>
        <begin position="235"/>
        <end position="309"/>
    </location>
</feature>